<dbReference type="Proteomes" id="UP000006693">
    <property type="component" value="Chromosome 2"/>
</dbReference>
<feature type="region of interest" description="Disordered" evidence="1">
    <location>
        <begin position="51"/>
        <end position="84"/>
    </location>
</feature>
<evidence type="ECO:0000313" key="2">
    <source>
        <dbReference type="EMBL" id="AAY59150.1"/>
    </source>
</evidence>
<reference evidence="2 3" key="1">
    <citation type="journal article" date="2004" name="Proc. Natl. Acad. Sci. U.S.A.">
        <title>Structural flexibility in the Burkholderia mallei genome.</title>
        <authorList>
            <person name="Nierman W.C."/>
            <person name="DeShazer D."/>
            <person name="Kim H.S."/>
            <person name="Tettelin H."/>
            <person name="Nelson K.E."/>
            <person name="Feldblyum T."/>
            <person name="Ulrich R.L."/>
            <person name="Ronning C.M."/>
            <person name="Brinkac L.M."/>
            <person name="Daugherty S.C."/>
            <person name="Davidsen T.D."/>
            <person name="Deboy R.T."/>
            <person name="Dimitrov G."/>
            <person name="Dodson R.J."/>
            <person name="Durkin A.S."/>
            <person name="Gwinn M.L."/>
            <person name="Haft D.H."/>
            <person name="Khouri H."/>
            <person name="Kolonay J.F."/>
            <person name="Madupu R."/>
            <person name="Mohammoud Y."/>
            <person name="Nelson W.C."/>
            <person name="Radune D."/>
            <person name="Romero C.M."/>
            <person name="Sarria S."/>
            <person name="Selengut J."/>
            <person name="Shamblin C."/>
            <person name="Sullivan S.A."/>
            <person name="White O."/>
            <person name="Yu Y."/>
            <person name="Zafar N."/>
            <person name="Zhou L."/>
            <person name="Fraser C.M."/>
        </authorList>
    </citation>
    <scope>NUCLEOTIDE SEQUENCE [LARGE SCALE GENOMIC DNA]</scope>
    <source>
        <strain evidence="2 3">ATCC 23344</strain>
    </source>
</reference>
<dbReference type="KEGG" id="bma:BMAA0965"/>
<feature type="compositionally biased region" description="Low complexity" evidence="1">
    <location>
        <begin position="60"/>
        <end position="84"/>
    </location>
</feature>
<evidence type="ECO:0000256" key="1">
    <source>
        <dbReference type="SAM" id="MobiDB-lite"/>
    </source>
</evidence>
<organism evidence="2 3">
    <name type="scientific">Burkholderia mallei (strain ATCC 23344)</name>
    <dbReference type="NCBI Taxonomy" id="243160"/>
    <lineage>
        <taxon>Bacteria</taxon>
        <taxon>Pseudomonadati</taxon>
        <taxon>Pseudomonadota</taxon>
        <taxon>Betaproteobacteria</taxon>
        <taxon>Burkholderiales</taxon>
        <taxon>Burkholderiaceae</taxon>
        <taxon>Burkholderia</taxon>
        <taxon>pseudomallei group</taxon>
    </lineage>
</organism>
<sequence>MCRLTPDGCHVTCSRNVGIRRAERGRAALSRRRSRCAARLASLLLLFGEEPDSGSFTWDSSRSSAAAQTSGSRTTSTARRWSPR</sequence>
<evidence type="ECO:0000313" key="3">
    <source>
        <dbReference type="Proteomes" id="UP000006693"/>
    </source>
</evidence>
<keyword evidence="3" id="KW-1185">Reference proteome</keyword>
<dbReference type="EMBL" id="CP000011">
    <property type="protein sequence ID" value="AAY59150.1"/>
    <property type="molecule type" value="Genomic_DNA"/>
</dbReference>
<accession>A0A0H2XF05</accession>
<name>A0A0H2XF05_BURMA</name>
<protein>
    <submittedName>
        <fullName evidence="2">Uncharacterized protein</fullName>
    </submittedName>
</protein>
<dbReference type="HOGENOM" id="CLU_2521229_0_0_4"/>
<proteinExistence type="predicted"/>
<gene>
    <name evidence="2" type="ordered locus">BMAA0965</name>
</gene>
<dbReference type="AlphaFoldDB" id="A0A0H2XF05"/>